<proteinExistence type="predicted"/>
<keyword evidence="8" id="KW-0132">Cell division</keyword>
<dbReference type="Proteomes" id="UP000199647">
    <property type="component" value="Unassembled WGS sequence"/>
</dbReference>
<feature type="domain" description="ABC3 transporter permease C-terminal" evidence="7">
    <location>
        <begin position="215"/>
        <end position="340"/>
    </location>
</feature>
<gene>
    <name evidence="8" type="ORF">SAMN05216548_106152</name>
</gene>
<evidence type="ECO:0000256" key="5">
    <source>
        <dbReference type="ARBA" id="ARBA00023136"/>
    </source>
</evidence>
<keyword evidence="2" id="KW-1003">Cell membrane</keyword>
<dbReference type="EMBL" id="FOFG01000006">
    <property type="protein sequence ID" value="SEQ65444.1"/>
    <property type="molecule type" value="Genomic_DNA"/>
</dbReference>
<evidence type="ECO:0000256" key="4">
    <source>
        <dbReference type="ARBA" id="ARBA00022989"/>
    </source>
</evidence>
<dbReference type="InterPro" id="IPR003838">
    <property type="entry name" value="ABC3_permease_C"/>
</dbReference>
<dbReference type="STRING" id="1855383.SAMN05216548_106152"/>
<reference evidence="8 9" key="1">
    <citation type="submission" date="2016-10" db="EMBL/GenBank/DDBJ databases">
        <authorList>
            <person name="de Groot N.N."/>
        </authorList>
    </citation>
    <scope>NUCLEOTIDE SEQUENCE [LARGE SCALE GENOMIC DNA]</scope>
    <source>
        <strain evidence="8 9">A52C2</strain>
    </source>
</reference>
<dbReference type="InterPro" id="IPR004513">
    <property type="entry name" value="FtsX"/>
</dbReference>
<dbReference type="PANTHER" id="PTHR47755">
    <property type="entry name" value="CELL DIVISION PROTEIN FTSX"/>
    <property type="match status" value="1"/>
</dbReference>
<sequence length="346" mass="36909">MTERAGPSERIRTLRRRRYARLGRVARTPGDDTVQWEDVSSVTPELDGQKRAANPIVPPRSVARRALLMLVAIMSFLACLCIAGVTIINDRAHGWERQIAEEVTIQVKPVDGTDTDQAVTRAAEIAMQTPGVQSANPLSKAAGSALLEPWLGRGFDASDLPIPRLIAVKVSNSVDLSALAGRLRDTVPSASLDDHGQWLQRLSSMARVMITAGGFIMGLVLAATALSVIFATRGAMAGNKQVIEVLHLVGAEDGYIAGQFQHHFLMLGLKGAALGGLAAVLLFAILGYFTGSEGITPEDAQLRSVFGGLHVGFTGYVGTILTILVIACIIAVTARATVRRTLRELN</sequence>
<dbReference type="GO" id="GO:0032153">
    <property type="term" value="C:cell division site"/>
    <property type="evidence" value="ECO:0007669"/>
    <property type="project" value="TreeGrafter"/>
</dbReference>
<dbReference type="PANTHER" id="PTHR47755:SF1">
    <property type="entry name" value="CELL DIVISION PROTEIN FTSX"/>
    <property type="match status" value="1"/>
</dbReference>
<dbReference type="AlphaFoldDB" id="A0A1H9HSV1"/>
<comment type="subcellular location">
    <subcellularLocation>
        <location evidence="1">Cell membrane</location>
        <topology evidence="1">Multi-pass membrane protein</topology>
    </subcellularLocation>
</comment>
<feature type="transmembrane region" description="Helical" evidence="6">
    <location>
        <begin position="208"/>
        <end position="231"/>
    </location>
</feature>
<accession>A0A1H9HSV1</accession>
<evidence type="ECO:0000256" key="1">
    <source>
        <dbReference type="ARBA" id="ARBA00004651"/>
    </source>
</evidence>
<feature type="transmembrane region" description="Helical" evidence="6">
    <location>
        <begin position="267"/>
        <end position="289"/>
    </location>
</feature>
<feature type="transmembrane region" description="Helical" evidence="6">
    <location>
        <begin position="66"/>
        <end position="88"/>
    </location>
</feature>
<keyword evidence="9" id="KW-1185">Reference proteome</keyword>
<organism evidence="8 9">
    <name type="scientific">Faunimonas pinastri</name>
    <dbReference type="NCBI Taxonomy" id="1855383"/>
    <lineage>
        <taxon>Bacteria</taxon>
        <taxon>Pseudomonadati</taxon>
        <taxon>Pseudomonadota</taxon>
        <taxon>Alphaproteobacteria</taxon>
        <taxon>Hyphomicrobiales</taxon>
        <taxon>Afifellaceae</taxon>
        <taxon>Faunimonas</taxon>
    </lineage>
</organism>
<evidence type="ECO:0000259" key="7">
    <source>
        <dbReference type="Pfam" id="PF02687"/>
    </source>
</evidence>
<evidence type="ECO:0000256" key="3">
    <source>
        <dbReference type="ARBA" id="ARBA00022692"/>
    </source>
</evidence>
<keyword evidence="8" id="KW-0131">Cell cycle</keyword>
<keyword evidence="4 6" id="KW-1133">Transmembrane helix</keyword>
<keyword evidence="5 6" id="KW-0472">Membrane</keyword>
<name>A0A1H9HSV1_9HYPH</name>
<keyword evidence="3 6" id="KW-0812">Transmembrane</keyword>
<feature type="transmembrane region" description="Helical" evidence="6">
    <location>
        <begin position="309"/>
        <end position="334"/>
    </location>
</feature>
<evidence type="ECO:0000313" key="8">
    <source>
        <dbReference type="EMBL" id="SEQ65444.1"/>
    </source>
</evidence>
<protein>
    <submittedName>
        <fullName evidence="8">Cell division transport system permease protein</fullName>
    </submittedName>
</protein>
<dbReference type="GO" id="GO:0051301">
    <property type="term" value="P:cell division"/>
    <property type="evidence" value="ECO:0007669"/>
    <property type="project" value="UniProtKB-KW"/>
</dbReference>
<evidence type="ECO:0000256" key="2">
    <source>
        <dbReference type="ARBA" id="ARBA00022475"/>
    </source>
</evidence>
<dbReference type="GO" id="GO:0005886">
    <property type="term" value="C:plasma membrane"/>
    <property type="evidence" value="ECO:0007669"/>
    <property type="project" value="UniProtKB-SubCell"/>
</dbReference>
<evidence type="ECO:0000256" key="6">
    <source>
        <dbReference type="SAM" id="Phobius"/>
    </source>
</evidence>
<evidence type="ECO:0000313" key="9">
    <source>
        <dbReference type="Proteomes" id="UP000199647"/>
    </source>
</evidence>
<dbReference type="Pfam" id="PF02687">
    <property type="entry name" value="FtsX"/>
    <property type="match status" value="1"/>
</dbReference>